<dbReference type="PANTHER" id="PTHR30015:SF7">
    <property type="entry name" value="TYPE IV METHYL-DIRECTED RESTRICTION ENZYME ECOKMRR"/>
    <property type="match status" value="1"/>
</dbReference>
<evidence type="ECO:0000313" key="3">
    <source>
        <dbReference type="Proteomes" id="UP000476411"/>
    </source>
</evidence>
<dbReference type="GO" id="GO:0003677">
    <property type="term" value="F:DNA binding"/>
    <property type="evidence" value="ECO:0007669"/>
    <property type="project" value="InterPro"/>
</dbReference>
<name>A0A6B9Z8P7_9BACT</name>
<dbReference type="Gene3D" id="3.40.1350.10">
    <property type="match status" value="1"/>
</dbReference>
<keyword evidence="2" id="KW-0255">Endonuclease</keyword>
<keyword evidence="3" id="KW-1185">Reference proteome</keyword>
<dbReference type="EMBL" id="CP048113">
    <property type="protein sequence ID" value="QHS58377.1"/>
    <property type="molecule type" value="Genomic_DNA"/>
</dbReference>
<dbReference type="AlphaFoldDB" id="A0A6B9Z8P7"/>
<gene>
    <name evidence="2" type="ORF">GWR21_01845</name>
</gene>
<dbReference type="InterPro" id="IPR007560">
    <property type="entry name" value="Restrct_endonuc_IV_Mrr"/>
</dbReference>
<evidence type="ECO:0000313" key="2">
    <source>
        <dbReference type="EMBL" id="QHS58377.1"/>
    </source>
</evidence>
<keyword evidence="2" id="KW-0540">Nuclease</keyword>
<evidence type="ECO:0000259" key="1">
    <source>
        <dbReference type="Pfam" id="PF04471"/>
    </source>
</evidence>
<dbReference type="GO" id="GO:0009307">
    <property type="term" value="P:DNA restriction-modification system"/>
    <property type="evidence" value="ECO:0007669"/>
    <property type="project" value="InterPro"/>
</dbReference>
<dbReference type="KEGG" id="chih:GWR21_01845"/>
<dbReference type="RefSeq" id="WP_162330082.1">
    <property type="nucleotide sequence ID" value="NZ_CP048113.1"/>
</dbReference>
<dbReference type="PANTHER" id="PTHR30015">
    <property type="entry name" value="MRR RESTRICTION SYSTEM PROTEIN"/>
    <property type="match status" value="1"/>
</dbReference>
<feature type="domain" description="Restriction endonuclease type IV Mrr" evidence="1">
    <location>
        <begin position="11"/>
        <end position="123"/>
    </location>
</feature>
<protein>
    <submittedName>
        <fullName evidence="2">Restriction endonuclease</fullName>
    </submittedName>
</protein>
<sequence>MPKPIDNLVTSLTYTEFERLVRDYVSDLGQPLKDFEVTHNDKIPTADGTYQIDVKATFEALGCDFLVLIECKHYKEPIKREKVQILNDKLRSIGAQKGIIFSTSTFQAGAIQYAEAHGIALIHVIEGRYTYVTKGQEKQDYNPPPWADIPKYVGVFRFNVNETGDRYFESYLSKNYMEDLAFFLFGKTT</sequence>
<dbReference type="Pfam" id="PF04471">
    <property type="entry name" value="Mrr_cat"/>
    <property type="match status" value="1"/>
</dbReference>
<keyword evidence="2" id="KW-0378">Hydrolase</keyword>
<reference evidence="2 3" key="1">
    <citation type="submission" date="2020-01" db="EMBL/GenBank/DDBJ databases">
        <title>Complete genome sequence of Chitinophaga sp. H33E-04 isolated from quinoa roots.</title>
        <authorList>
            <person name="Weon H.-Y."/>
            <person name="Lee S.A."/>
        </authorList>
    </citation>
    <scope>NUCLEOTIDE SEQUENCE [LARGE SCALE GENOMIC DNA]</scope>
    <source>
        <strain evidence="2 3">H33E-04</strain>
    </source>
</reference>
<dbReference type="InterPro" id="IPR011335">
    <property type="entry name" value="Restrct_endonuc-II-like"/>
</dbReference>
<dbReference type="Proteomes" id="UP000476411">
    <property type="component" value="Chromosome"/>
</dbReference>
<dbReference type="SUPFAM" id="SSF52980">
    <property type="entry name" value="Restriction endonuclease-like"/>
    <property type="match status" value="1"/>
</dbReference>
<proteinExistence type="predicted"/>
<organism evidence="2 3">
    <name type="scientific">Chitinophaga agri</name>
    <dbReference type="NCBI Taxonomy" id="2703787"/>
    <lineage>
        <taxon>Bacteria</taxon>
        <taxon>Pseudomonadati</taxon>
        <taxon>Bacteroidota</taxon>
        <taxon>Chitinophagia</taxon>
        <taxon>Chitinophagales</taxon>
        <taxon>Chitinophagaceae</taxon>
        <taxon>Chitinophaga</taxon>
    </lineage>
</organism>
<dbReference type="InterPro" id="IPR011856">
    <property type="entry name" value="tRNA_endonuc-like_dom_sf"/>
</dbReference>
<dbReference type="InterPro" id="IPR052906">
    <property type="entry name" value="Type_IV_Methyl-Rstrct_Enzyme"/>
</dbReference>
<accession>A0A6B9Z8P7</accession>
<dbReference type="GO" id="GO:0015666">
    <property type="term" value="F:restriction endodeoxyribonuclease activity"/>
    <property type="evidence" value="ECO:0007669"/>
    <property type="project" value="TreeGrafter"/>
</dbReference>